<name>A0AA41KES3_9EURY</name>
<protein>
    <submittedName>
        <fullName evidence="1">Uncharacterized protein</fullName>
    </submittedName>
</protein>
<evidence type="ECO:0000313" key="1">
    <source>
        <dbReference type="EMBL" id="MBV0901242.1"/>
    </source>
</evidence>
<proteinExistence type="predicted"/>
<dbReference type="Gene3D" id="3.60.15.10">
    <property type="entry name" value="Ribonuclease Z/Hydroxyacylglutathione hydrolase-like"/>
    <property type="match status" value="1"/>
</dbReference>
<accession>A0AA41KES3</accession>
<gene>
    <name evidence="1" type="ORF">KTS37_05520</name>
</gene>
<dbReference type="AlphaFoldDB" id="A0AA41KES3"/>
<dbReference type="InterPro" id="IPR036866">
    <property type="entry name" value="RibonucZ/Hydroxyglut_hydro"/>
</dbReference>
<dbReference type="SUPFAM" id="SSF56281">
    <property type="entry name" value="Metallo-hydrolase/oxidoreductase"/>
    <property type="match status" value="1"/>
</dbReference>
<evidence type="ECO:0000313" key="2">
    <source>
        <dbReference type="Proteomes" id="UP001166304"/>
    </source>
</evidence>
<dbReference type="EMBL" id="JAHQXE010000001">
    <property type="protein sequence ID" value="MBV0901242.1"/>
    <property type="molecule type" value="Genomic_DNA"/>
</dbReference>
<dbReference type="RefSeq" id="WP_206673731.1">
    <property type="nucleotide sequence ID" value="NZ_JAHQXE010000001.1"/>
</dbReference>
<dbReference type="Proteomes" id="UP001166304">
    <property type="component" value="Unassembled WGS sequence"/>
</dbReference>
<organism evidence="1 2">
    <name type="scientific">Haloarcula salina</name>
    <dbReference type="NCBI Taxonomy" id="1429914"/>
    <lineage>
        <taxon>Archaea</taxon>
        <taxon>Methanobacteriati</taxon>
        <taxon>Methanobacteriota</taxon>
        <taxon>Stenosarchaea group</taxon>
        <taxon>Halobacteria</taxon>
        <taxon>Halobacteriales</taxon>
        <taxon>Haloarculaceae</taxon>
        <taxon>Haloarcula</taxon>
    </lineage>
</organism>
<comment type="caution">
    <text evidence="1">The sequence shown here is derived from an EMBL/GenBank/DDBJ whole genome shotgun (WGS) entry which is preliminary data.</text>
</comment>
<reference evidence="1" key="1">
    <citation type="submission" date="2021-06" db="EMBL/GenBank/DDBJ databases">
        <title>New haloarchaea isolates fom saline soil.</title>
        <authorList>
            <person name="Duran-Viseras A."/>
            <person name="Sanchez-Porro C.S."/>
            <person name="Ventosa A."/>
        </authorList>
    </citation>
    <scope>NUCLEOTIDE SEQUENCE</scope>
    <source>
        <strain evidence="1">JCM 18369</strain>
    </source>
</reference>
<sequence>MPMKGSGAATGWAESGRWDRGASWIAYPHERMQRASHALATDAGVFVVDPVDAEGVDDLFAEFGEVAGVVVLLDRHKRDSAAVANRHDVPVYLPEALSGIADDLNAPTETVHRQLPGTDYGVHTVVENPFWKEAAIYGDADDTMVVTEAVGTAEYFRAGNERLGVHPMLRLLPPKKLGRLDPDRLLVGHGESVMDDATEALAYALRGSRGRTPGLYAKNLKSFVFD</sequence>
<keyword evidence="2" id="KW-1185">Reference proteome</keyword>